<dbReference type="GeneID" id="73902622"/>
<reference evidence="4 5" key="1">
    <citation type="journal article" date="2019" name="Int. J. Syst. Evol. Microbiol.">
        <title>The Global Catalogue of Microorganisms (GCM) 10K type strain sequencing project: providing services to taxonomists for standard genome sequencing and annotation.</title>
        <authorList>
            <consortium name="The Broad Institute Genomics Platform"/>
            <consortium name="The Broad Institute Genome Sequencing Center for Infectious Disease"/>
            <person name="Wu L."/>
            <person name="Ma J."/>
        </authorList>
    </citation>
    <scope>NUCLEOTIDE SEQUENCE [LARGE SCALE GENOMIC DNA]</scope>
    <source>
        <strain evidence="4 5">IBRC-M 10256</strain>
    </source>
</reference>
<feature type="domain" description="DUF1616" evidence="3">
    <location>
        <begin position="25"/>
        <end position="386"/>
    </location>
</feature>
<dbReference type="EMBL" id="JBHSAQ010000010">
    <property type="protein sequence ID" value="MFC3959110.1"/>
    <property type="molecule type" value="Genomic_DNA"/>
</dbReference>
<feature type="transmembrane region" description="Helical" evidence="2">
    <location>
        <begin position="157"/>
        <end position="177"/>
    </location>
</feature>
<evidence type="ECO:0000313" key="5">
    <source>
        <dbReference type="Proteomes" id="UP001595846"/>
    </source>
</evidence>
<keyword evidence="2" id="KW-0472">Membrane</keyword>
<sequence length="394" mass="42202">MVDARTLWLVLPRPVRELPADLAAVVVLVAAANVAALAPLVDQTPLRIPLGLVLVLFLPGYAFVAALFPEAGESPTAGVDGAKGATEDTSVSDDADDRSAGESTPGEPDDEDATFVPGVDRAGIDGIERVALSFGLSIAISPLLGLVLNFTPWGIRLVPIVVTLSGFTLIAVVVGAVRRWDLPPEERFYVPYREWYTAAHGELFEPETRTDAALNVALALSVVLAVGAVGFAVLVPPPGEQFSAIYVLTEEDDGELVADGYPEELVAGESAELVVGVDNHEHERTDYAIVLLEQQVRFENATTGNPVNVTASPNETNVTAVVTAQNELDRFETTLSHNESWLHPHQVTPTYTGENVRLVWLLFPGGEVPSDPSMADTEYSNHLWVDVREAEDGP</sequence>
<evidence type="ECO:0000313" key="4">
    <source>
        <dbReference type="EMBL" id="MFC3959110.1"/>
    </source>
</evidence>
<gene>
    <name evidence="4" type="ORF">ACFOUR_12120</name>
</gene>
<comment type="caution">
    <text evidence="4">The sequence shown here is derived from an EMBL/GenBank/DDBJ whole genome shotgun (WGS) entry which is preliminary data.</text>
</comment>
<protein>
    <submittedName>
        <fullName evidence="4">DUF1616 domain-containing protein</fullName>
    </submittedName>
</protein>
<dbReference type="InterPro" id="IPR011674">
    <property type="entry name" value="DUF1616"/>
</dbReference>
<feature type="region of interest" description="Disordered" evidence="1">
    <location>
        <begin position="77"/>
        <end position="115"/>
    </location>
</feature>
<feature type="transmembrane region" description="Helical" evidence="2">
    <location>
        <begin position="212"/>
        <end position="235"/>
    </location>
</feature>
<feature type="transmembrane region" description="Helical" evidence="2">
    <location>
        <begin position="130"/>
        <end position="150"/>
    </location>
</feature>
<accession>A0ABD5NQX1</accession>
<evidence type="ECO:0000259" key="3">
    <source>
        <dbReference type="Pfam" id="PF07760"/>
    </source>
</evidence>
<keyword evidence="2" id="KW-1133">Transmembrane helix</keyword>
<dbReference type="Pfam" id="PF07760">
    <property type="entry name" value="DUF1616"/>
    <property type="match status" value="1"/>
</dbReference>
<dbReference type="AlphaFoldDB" id="A0ABD5NQX1"/>
<dbReference type="Proteomes" id="UP001595846">
    <property type="component" value="Unassembled WGS sequence"/>
</dbReference>
<feature type="transmembrane region" description="Helical" evidence="2">
    <location>
        <begin position="20"/>
        <end position="41"/>
    </location>
</feature>
<proteinExistence type="predicted"/>
<keyword evidence="2" id="KW-0812">Transmembrane</keyword>
<evidence type="ECO:0000256" key="2">
    <source>
        <dbReference type="SAM" id="Phobius"/>
    </source>
</evidence>
<organism evidence="4 5">
    <name type="scientific">Halovivax cerinus</name>
    <dbReference type="NCBI Taxonomy" id="1487865"/>
    <lineage>
        <taxon>Archaea</taxon>
        <taxon>Methanobacteriati</taxon>
        <taxon>Methanobacteriota</taxon>
        <taxon>Stenosarchaea group</taxon>
        <taxon>Halobacteria</taxon>
        <taxon>Halobacteriales</taxon>
        <taxon>Natrialbaceae</taxon>
        <taxon>Halovivax</taxon>
    </lineage>
</organism>
<evidence type="ECO:0000256" key="1">
    <source>
        <dbReference type="SAM" id="MobiDB-lite"/>
    </source>
</evidence>
<feature type="transmembrane region" description="Helical" evidence="2">
    <location>
        <begin position="48"/>
        <end position="68"/>
    </location>
</feature>
<name>A0ABD5NQX1_9EURY</name>
<keyword evidence="5" id="KW-1185">Reference proteome</keyword>
<dbReference type="RefSeq" id="WP_256533492.1">
    <property type="nucleotide sequence ID" value="NZ_CP101824.1"/>
</dbReference>